<dbReference type="Proteomes" id="UP000317289">
    <property type="component" value="Unassembled WGS sequence"/>
</dbReference>
<evidence type="ECO:0000256" key="4">
    <source>
        <dbReference type="ARBA" id="ARBA00023136"/>
    </source>
</evidence>
<dbReference type="GO" id="GO:0015288">
    <property type="term" value="F:porin activity"/>
    <property type="evidence" value="ECO:0007669"/>
    <property type="project" value="TreeGrafter"/>
</dbReference>
<comment type="subcellular location">
    <subcellularLocation>
        <location evidence="1">Cell outer membrane</location>
    </subcellularLocation>
</comment>
<keyword evidence="3" id="KW-0812">Transmembrane</keyword>
<sequence length="434" mass="49313">MDQSNVYSSLNDFEVNLFIQMRKLNLLKYIGILFFINVTSAQTLTIDQSYQLAVENYPLIKQYELIEKSKEYTISNANKAYLPQVSITAIEGYVFGDFPTMGNSGNDSKFKFIGLGQVNQVIWDGGATKTQKKIIEASSNVDKASVEVSLYELRSRVNQLYFGMLLIDERLKQLEIQNTILRNNIDKVNKLHENGLNYKTDVDEMKVEQLNLNRQKKDFQYTRNGYQTMLSYLIGKNIGQSKLEKPVNPIAFDTLIKRPEQLRFANQRNLVTAQADMQKVNLMPKVGLLGAGVVLAPGINLGNNKISTVGVAGLSVGWDIKGLYKNSNEKELTKQQLNQIDIQEETFLFNTRFQMNQKTADIERQTAILKDDDDIVKLRQTIREGYQLKYDTGAGPLIDLLNATEKEGNARAEKALHEIQLLMTAYEYQTIKGN</sequence>
<dbReference type="SUPFAM" id="SSF56954">
    <property type="entry name" value="Outer membrane efflux proteins (OEP)"/>
    <property type="match status" value="1"/>
</dbReference>
<evidence type="ECO:0000313" key="7">
    <source>
        <dbReference type="Proteomes" id="UP000317289"/>
    </source>
</evidence>
<evidence type="ECO:0000256" key="3">
    <source>
        <dbReference type="ARBA" id="ARBA00022692"/>
    </source>
</evidence>
<dbReference type="GO" id="GO:0015562">
    <property type="term" value="F:efflux transmembrane transporter activity"/>
    <property type="evidence" value="ECO:0007669"/>
    <property type="project" value="InterPro"/>
</dbReference>
<evidence type="ECO:0000313" key="6">
    <source>
        <dbReference type="EMBL" id="SMO90922.1"/>
    </source>
</evidence>
<keyword evidence="4" id="KW-0472">Membrane</keyword>
<dbReference type="AlphaFoldDB" id="A0A521F421"/>
<dbReference type="PANTHER" id="PTHR30026">
    <property type="entry name" value="OUTER MEMBRANE PROTEIN TOLC"/>
    <property type="match status" value="1"/>
</dbReference>
<keyword evidence="2" id="KW-1134">Transmembrane beta strand</keyword>
<accession>A0A521F421</accession>
<reference evidence="6 7" key="1">
    <citation type="submission" date="2017-05" db="EMBL/GenBank/DDBJ databases">
        <authorList>
            <person name="Varghese N."/>
            <person name="Submissions S."/>
        </authorList>
    </citation>
    <scope>NUCLEOTIDE SEQUENCE [LARGE SCALE GENOMIC DNA]</scope>
    <source>
        <strain evidence="6 7">DSM 19382</strain>
    </source>
</reference>
<evidence type="ECO:0000256" key="5">
    <source>
        <dbReference type="ARBA" id="ARBA00023237"/>
    </source>
</evidence>
<dbReference type="Gene3D" id="1.20.1600.10">
    <property type="entry name" value="Outer membrane efflux proteins (OEP)"/>
    <property type="match status" value="1"/>
</dbReference>
<keyword evidence="5" id="KW-0998">Cell outer membrane</keyword>
<name>A0A521F421_9FLAO</name>
<gene>
    <name evidence="6" type="ORF">SAMN06265349_106240</name>
</gene>
<proteinExistence type="predicted"/>
<organism evidence="6 7">
    <name type="scientific">Flavobacterium resistens</name>
    <dbReference type="NCBI Taxonomy" id="443612"/>
    <lineage>
        <taxon>Bacteria</taxon>
        <taxon>Pseudomonadati</taxon>
        <taxon>Bacteroidota</taxon>
        <taxon>Flavobacteriia</taxon>
        <taxon>Flavobacteriales</taxon>
        <taxon>Flavobacteriaceae</taxon>
        <taxon>Flavobacterium</taxon>
    </lineage>
</organism>
<dbReference type="EMBL" id="FXTA01000006">
    <property type="protein sequence ID" value="SMO90922.1"/>
    <property type="molecule type" value="Genomic_DNA"/>
</dbReference>
<protein>
    <submittedName>
        <fullName evidence="6">Outer membrane protein TolC</fullName>
    </submittedName>
</protein>
<dbReference type="InterPro" id="IPR051906">
    <property type="entry name" value="TolC-like"/>
</dbReference>
<dbReference type="GO" id="GO:1990281">
    <property type="term" value="C:efflux pump complex"/>
    <property type="evidence" value="ECO:0007669"/>
    <property type="project" value="TreeGrafter"/>
</dbReference>
<evidence type="ECO:0000256" key="1">
    <source>
        <dbReference type="ARBA" id="ARBA00004442"/>
    </source>
</evidence>
<dbReference type="GO" id="GO:0009279">
    <property type="term" value="C:cell outer membrane"/>
    <property type="evidence" value="ECO:0007669"/>
    <property type="project" value="UniProtKB-SubCell"/>
</dbReference>
<evidence type="ECO:0000256" key="2">
    <source>
        <dbReference type="ARBA" id="ARBA00022452"/>
    </source>
</evidence>
<dbReference type="PANTHER" id="PTHR30026:SF20">
    <property type="entry name" value="OUTER MEMBRANE PROTEIN TOLC"/>
    <property type="match status" value="1"/>
</dbReference>